<dbReference type="AlphaFoldDB" id="A0A0B6ZHM1"/>
<evidence type="ECO:0000313" key="2">
    <source>
        <dbReference type="EMBL" id="CEK67862.1"/>
    </source>
</evidence>
<gene>
    <name evidence="2" type="primary">ORF64197</name>
    <name evidence="1" type="synonym">ORF64195</name>
</gene>
<dbReference type="EMBL" id="HACG01020996">
    <property type="protein sequence ID" value="CEK67861.1"/>
    <property type="molecule type" value="Transcribed_RNA"/>
</dbReference>
<feature type="non-terminal residue" evidence="2">
    <location>
        <position position="50"/>
    </location>
</feature>
<evidence type="ECO:0000313" key="1">
    <source>
        <dbReference type="EMBL" id="CEK67861.1"/>
    </source>
</evidence>
<reference evidence="2" key="1">
    <citation type="submission" date="2014-12" db="EMBL/GenBank/DDBJ databases">
        <title>Insight into the proteome of Arion vulgaris.</title>
        <authorList>
            <person name="Aradska J."/>
            <person name="Bulat T."/>
            <person name="Smidak R."/>
            <person name="Sarate P."/>
            <person name="Gangsoo J."/>
            <person name="Sialana F."/>
            <person name="Bilban M."/>
            <person name="Lubec G."/>
        </authorList>
    </citation>
    <scope>NUCLEOTIDE SEQUENCE</scope>
    <source>
        <tissue evidence="2">Skin</tissue>
    </source>
</reference>
<name>A0A0B6ZHM1_9EUPU</name>
<sequence length="50" mass="5827">MGKFQNHHIVQVMKISAKLKEEAEHLWWCHKCSLNSFPLTANILSKQSSF</sequence>
<protein>
    <submittedName>
        <fullName evidence="2">Uncharacterized protein</fullName>
    </submittedName>
</protein>
<proteinExistence type="predicted"/>
<dbReference type="EMBL" id="HACG01020997">
    <property type="protein sequence ID" value="CEK67862.1"/>
    <property type="molecule type" value="Transcribed_RNA"/>
</dbReference>
<organism evidence="2">
    <name type="scientific">Arion vulgaris</name>
    <dbReference type="NCBI Taxonomy" id="1028688"/>
    <lineage>
        <taxon>Eukaryota</taxon>
        <taxon>Metazoa</taxon>
        <taxon>Spiralia</taxon>
        <taxon>Lophotrochozoa</taxon>
        <taxon>Mollusca</taxon>
        <taxon>Gastropoda</taxon>
        <taxon>Heterobranchia</taxon>
        <taxon>Euthyneura</taxon>
        <taxon>Panpulmonata</taxon>
        <taxon>Eupulmonata</taxon>
        <taxon>Stylommatophora</taxon>
        <taxon>Helicina</taxon>
        <taxon>Arionoidea</taxon>
        <taxon>Arionidae</taxon>
        <taxon>Arion</taxon>
    </lineage>
</organism>
<accession>A0A0B6ZHM1</accession>